<dbReference type="GO" id="GO:0030552">
    <property type="term" value="F:cAMP binding"/>
    <property type="evidence" value="ECO:0007669"/>
    <property type="project" value="TreeGrafter"/>
</dbReference>
<evidence type="ECO:0000313" key="3">
    <source>
        <dbReference type="EMBL" id="KAG7382632.1"/>
    </source>
</evidence>
<dbReference type="GO" id="GO:0004862">
    <property type="term" value="F:cAMP-dependent protein kinase inhibitor activity"/>
    <property type="evidence" value="ECO:0007669"/>
    <property type="project" value="TreeGrafter"/>
</dbReference>
<dbReference type="InterPro" id="IPR000595">
    <property type="entry name" value="cNMP-bd_dom"/>
</dbReference>
<dbReference type="SMART" id="SM00100">
    <property type="entry name" value="cNMP"/>
    <property type="match status" value="1"/>
</dbReference>
<evidence type="ECO:0000256" key="1">
    <source>
        <dbReference type="SAM" id="MobiDB-lite"/>
    </source>
</evidence>
<proteinExistence type="predicted"/>
<organism evidence="3 4">
    <name type="scientific">Phytophthora pseudosyringae</name>
    <dbReference type="NCBI Taxonomy" id="221518"/>
    <lineage>
        <taxon>Eukaryota</taxon>
        <taxon>Sar</taxon>
        <taxon>Stramenopiles</taxon>
        <taxon>Oomycota</taxon>
        <taxon>Peronosporomycetes</taxon>
        <taxon>Peronosporales</taxon>
        <taxon>Peronosporaceae</taxon>
        <taxon>Phytophthora</taxon>
    </lineage>
</organism>
<dbReference type="PANTHER" id="PTHR11635">
    <property type="entry name" value="CAMP-DEPENDENT PROTEIN KINASE REGULATORY CHAIN"/>
    <property type="match status" value="1"/>
</dbReference>
<name>A0A8T1VMW3_9STRA</name>
<dbReference type="EMBL" id="JAGDFM010000201">
    <property type="protein sequence ID" value="KAG7382632.1"/>
    <property type="molecule type" value="Genomic_DNA"/>
</dbReference>
<dbReference type="CDD" id="cd00038">
    <property type="entry name" value="CAP_ED"/>
    <property type="match status" value="2"/>
</dbReference>
<protein>
    <recommendedName>
        <fullName evidence="2">Cyclic nucleotide-binding domain-containing protein</fullName>
    </recommendedName>
</protein>
<accession>A0A8T1VMW3</accession>
<dbReference type="AlphaFoldDB" id="A0A8T1VMW3"/>
<dbReference type="PROSITE" id="PS50042">
    <property type="entry name" value="CNMP_BINDING_3"/>
    <property type="match status" value="2"/>
</dbReference>
<dbReference type="GO" id="GO:0005952">
    <property type="term" value="C:cAMP-dependent protein kinase complex"/>
    <property type="evidence" value="ECO:0007669"/>
    <property type="project" value="InterPro"/>
</dbReference>
<dbReference type="Proteomes" id="UP000694044">
    <property type="component" value="Unassembled WGS sequence"/>
</dbReference>
<feature type="region of interest" description="Disordered" evidence="1">
    <location>
        <begin position="292"/>
        <end position="383"/>
    </location>
</feature>
<gene>
    <name evidence="3" type="ORF">PHYPSEUDO_004663</name>
</gene>
<dbReference type="OrthoDB" id="2021138at2759"/>
<evidence type="ECO:0000313" key="4">
    <source>
        <dbReference type="Proteomes" id="UP000694044"/>
    </source>
</evidence>
<dbReference type="PANTHER" id="PTHR11635:SF152">
    <property type="entry name" value="CAMP-DEPENDENT PROTEIN KINASE TYPE I REGULATORY SUBUNIT-RELATED"/>
    <property type="match status" value="1"/>
</dbReference>
<dbReference type="GO" id="GO:0034236">
    <property type="term" value="F:protein kinase A catalytic subunit binding"/>
    <property type="evidence" value="ECO:0007669"/>
    <property type="project" value="TreeGrafter"/>
</dbReference>
<comment type="caution">
    <text evidence="3">The sequence shown here is derived from an EMBL/GenBank/DDBJ whole genome shotgun (WGS) entry which is preliminary data.</text>
</comment>
<dbReference type="InterPro" id="IPR050503">
    <property type="entry name" value="cAMP-dep_PK_reg_su-like"/>
</dbReference>
<feature type="domain" description="Cyclic nucleotide-binding" evidence="2">
    <location>
        <begin position="94"/>
        <end position="223"/>
    </location>
</feature>
<keyword evidence="4" id="KW-1185">Reference proteome</keyword>
<feature type="domain" description="Cyclic nucleotide-binding" evidence="2">
    <location>
        <begin position="24"/>
        <end position="73"/>
    </location>
</feature>
<feature type="compositionally biased region" description="Basic and acidic residues" evidence="1">
    <location>
        <begin position="372"/>
        <end position="383"/>
    </location>
</feature>
<evidence type="ECO:0000259" key="2">
    <source>
        <dbReference type="PROSITE" id="PS50042"/>
    </source>
</evidence>
<reference evidence="3" key="1">
    <citation type="submission" date="2021-02" db="EMBL/GenBank/DDBJ databases">
        <authorList>
            <person name="Palmer J.M."/>
        </authorList>
    </citation>
    <scope>NUCLEOTIDE SEQUENCE</scope>
    <source>
        <strain evidence="3">SCRP734</strain>
    </source>
</reference>
<sequence length="383" mass="43197">MKQRRMSRRMSLEINAAAIDFGAMVANLGPGAMFGEIVLLNPSARRNATIKASQFTESCDLICLERADYIRLVRTASMEASHYNNAEVLDRMFLFRDWVKHEKMRLVSAMRSRHFTSNDYLYRAGTDAKWMYIVTSGEVMERINWTLESAGTDAAMRRLLLSQPSSRKNPEKIVNVELTLIGPGDIAGELPFVTSKRGAIFDIKALTDVQALAIDRRYYENVMLTATRESKPEVFATVKKLRKFSQNREDWRHQRMECGISYPSAHVNITWNLMRMSNVPCPRCGQQGHLATDLSKCDSAPPRQPPPSSSNGSSGAKLAPSTALLPRKASTARASPLRSHRSDDTHQPNTARPDTALRDLFDDSYLPSGKEQLQRCRDRRLLS</sequence>
<dbReference type="GO" id="GO:0005829">
    <property type="term" value="C:cytosol"/>
    <property type="evidence" value="ECO:0007669"/>
    <property type="project" value="TreeGrafter"/>
</dbReference>